<comment type="caution">
    <text evidence="2">The sequence shown here is derived from an EMBL/GenBank/DDBJ whole genome shotgun (WGS) entry which is preliminary data.</text>
</comment>
<keyword evidence="3" id="KW-1185">Reference proteome</keyword>
<proteinExistence type="predicted"/>
<feature type="domain" description="Retrovirus-related Pol polyprotein from transposon TNT 1-94-like beta-barrel" evidence="1">
    <location>
        <begin position="27"/>
        <end position="108"/>
    </location>
</feature>
<gene>
    <name evidence="2" type="ORF">T459_00161</name>
</gene>
<dbReference type="AlphaFoldDB" id="A0A2G3ADF3"/>
<dbReference type="OMA" id="CAIFTEC"/>
<sequence>MIESNQEYDDLCAIFTECNLVGNPREWWIDLGTTLHVYANKELFLSFAPAQAEEMLYMANSATAKVEGTGKICLKMTFGKVLTLNNVLYVPDLRRNLISVSLLNKNGFKCVTVSGKIVVSKGEMYVGKCYLTEGLYKMNVMTVEMNKSLNSSYLLDSYDLWHERLGHVN</sequence>
<dbReference type="Gramene" id="PHT92279">
    <property type="protein sequence ID" value="PHT92279"/>
    <property type="gene ID" value="T459_00161"/>
</dbReference>
<evidence type="ECO:0000313" key="2">
    <source>
        <dbReference type="EMBL" id="PHT92279.1"/>
    </source>
</evidence>
<organism evidence="2 3">
    <name type="scientific">Capsicum annuum</name>
    <name type="common">Capsicum pepper</name>
    <dbReference type="NCBI Taxonomy" id="4072"/>
    <lineage>
        <taxon>Eukaryota</taxon>
        <taxon>Viridiplantae</taxon>
        <taxon>Streptophyta</taxon>
        <taxon>Embryophyta</taxon>
        <taxon>Tracheophyta</taxon>
        <taxon>Spermatophyta</taxon>
        <taxon>Magnoliopsida</taxon>
        <taxon>eudicotyledons</taxon>
        <taxon>Gunneridae</taxon>
        <taxon>Pentapetalae</taxon>
        <taxon>asterids</taxon>
        <taxon>lamiids</taxon>
        <taxon>Solanales</taxon>
        <taxon>Solanaceae</taxon>
        <taxon>Solanoideae</taxon>
        <taxon>Capsiceae</taxon>
        <taxon>Capsicum</taxon>
    </lineage>
</organism>
<reference evidence="2 3" key="2">
    <citation type="journal article" date="2017" name="Genome Biol.">
        <title>New reference genome sequences of hot pepper reveal the massive evolution of plant disease-resistance genes by retroduplication.</title>
        <authorList>
            <person name="Kim S."/>
            <person name="Park J."/>
            <person name="Yeom S.I."/>
            <person name="Kim Y.M."/>
            <person name="Seo E."/>
            <person name="Kim K.T."/>
            <person name="Kim M.S."/>
            <person name="Lee J.M."/>
            <person name="Cheong K."/>
            <person name="Shin H.S."/>
            <person name="Kim S.B."/>
            <person name="Han K."/>
            <person name="Lee J."/>
            <person name="Park M."/>
            <person name="Lee H.A."/>
            <person name="Lee H.Y."/>
            <person name="Lee Y."/>
            <person name="Oh S."/>
            <person name="Lee J.H."/>
            <person name="Choi E."/>
            <person name="Choi E."/>
            <person name="Lee S.E."/>
            <person name="Jeon J."/>
            <person name="Kim H."/>
            <person name="Choi G."/>
            <person name="Song H."/>
            <person name="Lee J."/>
            <person name="Lee S.C."/>
            <person name="Kwon J.K."/>
            <person name="Lee H.Y."/>
            <person name="Koo N."/>
            <person name="Hong Y."/>
            <person name="Kim R.W."/>
            <person name="Kang W.H."/>
            <person name="Huh J.H."/>
            <person name="Kang B.C."/>
            <person name="Yang T.J."/>
            <person name="Lee Y.H."/>
            <person name="Bennetzen J.L."/>
            <person name="Choi D."/>
        </authorList>
    </citation>
    <scope>NUCLEOTIDE SEQUENCE [LARGE SCALE GENOMIC DNA]</scope>
    <source>
        <strain evidence="3">cv. CM334</strain>
    </source>
</reference>
<name>A0A2G3ADF3_CAPAN</name>
<protein>
    <recommendedName>
        <fullName evidence="1">Retrovirus-related Pol polyprotein from transposon TNT 1-94-like beta-barrel domain-containing protein</fullName>
    </recommendedName>
</protein>
<accession>A0A2G3ADF3</accession>
<dbReference type="Proteomes" id="UP000222542">
    <property type="component" value="Unassembled WGS sequence"/>
</dbReference>
<evidence type="ECO:0000259" key="1">
    <source>
        <dbReference type="Pfam" id="PF22936"/>
    </source>
</evidence>
<dbReference type="EMBL" id="AYRZ02000001">
    <property type="protein sequence ID" value="PHT92279.1"/>
    <property type="molecule type" value="Genomic_DNA"/>
</dbReference>
<dbReference type="Pfam" id="PF22936">
    <property type="entry name" value="Pol_BBD"/>
    <property type="match status" value="1"/>
</dbReference>
<evidence type="ECO:0000313" key="3">
    <source>
        <dbReference type="Proteomes" id="UP000222542"/>
    </source>
</evidence>
<dbReference type="PANTHER" id="PTHR47592">
    <property type="entry name" value="PBF68 PROTEIN"/>
    <property type="match status" value="1"/>
</dbReference>
<dbReference type="STRING" id="4072.A0A2G3ADF3"/>
<dbReference type="PANTHER" id="PTHR47592:SF24">
    <property type="entry name" value="BNACNNG30200D PROTEIN"/>
    <property type="match status" value="1"/>
</dbReference>
<dbReference type="InterPro" id="IPR054722">
    <property type="entry name" value="PolX-like_BBD"/>
</dbReference>
<reference evidence="2 3" key="1">
    <citation type="journal article" date="2014" name="Nat. Genet.">
        <title>Genome sequence of the hot pepper provides insights into the evolution of pungency in Capsicum species.</title>
        <authorList>
            <person name="Kim S."/>
            <person name="Park M."/>
            <person name="Yeom S.I."/>
            <person name="Kim Y.M."/>
            <person name="Lee J.M."/>
            <person name="Lee H.A."/>
            <person name="Seo E."/>
            <person name="Choi J."/>
            <person name="Cheong K."/>
            <person name="Kim K.T."/>
            <person name="Jung K."/>
            <person name="Lee G.W."/>
            <person name="Oh S.K."/>
            <person name="Bae C."/>
            <person name="Kim S.B."/>
            <person name="Lee H.Y."/>
            <person name="Kim S.Y."/>
            <person name="Kim M.S."/>
            <person name="Kang B.C."/>
            <person name="Jo Y.D."/>
            <person name="Yang H.B."/>
            <person name="Jeong H.J."/>
            <person name="Kang W.H."/>
            <person name="Kwon J.K."/>
            <person name="Shin C."/>
            <person name="Lim J.Y."/>
            <person name="Park J.H."/>
            <person name="Huh J.H."/>
            <person name="Kim J.S."/>
            <person name="Kim B.D."/>
            <person name="Cohen O."/>
            <person name="Paran I."/>
            <person name="Suh M.C."/>
            <person name="Lee S.B."/>
            <person name="Kim Y.K."/>
            <person name="Shin Y."/>
            <person name="Noh S.J."/>
            <person name="Park J."/>
            <person name="Seo Y.S."/>
            <person name="Kwon S.Y."/>
            <person name="Kim H.A."/>
            <person name="Park J.M."/>
            <person name="Kim H.J."/>
            <person name="Choi S.B."/>
            <person name="Bosland P.W."/>
            <person name="Reeves G."/>
            <person name="Jo S.H."/>
            <person name="Lee B.W."/>
            <person name="Cho H.T."/>
            <person name="Choi H.S."/>
            <person name="Lee M.S."/>
            <person name="Yu Y."/>
            <person name="Do Choi Y."/>
            <person name="Park B.S."/>
            <person name="van Deynze A."/>
            <person name="Ashrafi H."/>
            <person name="Hill T."/>
            <person name="Kim W.T."/>
            <person name="Pai H.S."/>
            <person name="Ahn H.K."/>
            <person name="Yeam I."/>
            <person name="Giovannoni J.J."/>
            <person name="Rose J.K."/>
            <person name="Sorensen I."/>
            <person name="Lee S.J."/>
            <person name="Kim R.W."/>
            <person name="Choi I.Y."/>
            <person name="Choi B.S."/>
            <person name="Lim J.S."/>
            <person name="Lee Y.H."/>
            <person name="Choi D."/>
        </authorList>
    </citation>
    <scope>NUCLEOTIDE SEQUENCE [LARGE SCALE GENOMIC DNA]</scope>
    <source>
        <strain evidence="3">cv. CM334</strain>
    </source>
</reference>